<dbReference type="OrthoDB" id="1272476at2"/>
<gene>
    <name evidence="2" type="ORF">RM51_06405</name>
</gene>
<feature type="transmembrane region" description="Helical" evidence="1">
    <location>
        <begin position="191"/>
        <end position="209"/>
    </location>
</feature>
<sequence length="220" mass="25679">MKKIFYVPGLISALLIPILFWYYGSQKFKEVNLGVIDIGLPAKSHDGKELAYASFEPYRNWNYHKIIVQPSLAKENSKFYVSEIKKLQKENREKSGIEFILDNKNTYNDIVSLLNDMELSKHPSYHLDLDKTGHFFVVQESSISNIPTYNDDTIDRCGNEVIDFSSEQFKISLLKGFSKFEYQLTQLPEPSFYIIFGFLLFINISMLSIKERFQLQKFHS</sequence>
<organism evidence="2 3">
    <name type="scientific">Chryseobacterium taiwanense</name>
    <dbReference type="NCBI Taxonomy" id="363331"/>
    <lineage>
        <taxon>Bacteria</taxon>
        <taxon>Pseudomonadati</taxon>
        <taxon>Bacteroidota</taxon>
        <taxon>Flavobacteriia</taxon>
        <taxon>Flavobacteriales</taxon>
        <taxon>Weeksellaceae</taxon>
        <taxon>Chryseobacterium group</taxon>
        <taxon>Chryseobacterium</taxon>
    </lineage>
</organism>
<dbReference type="Proteomes" id="UP000031167">
    <property type="component" value="Unassembled WGS sequence"/>
</dbReference>
<protein>
    <submittedName>
        <fullName evidence="2">Uncharacterized protein</fullName>
    </submittedName>
</protein>
<evidence type="ECO:0000313" key="3">
    <source>
        <dbReference type="Proteomes" id="UP000031167"/>
    </source>
</evidence>
<keyword evidence="1" id="KW-0812">Transmembrane</keyword>
<keyword evidence="1" id="KW-1133">Transmembrane helix</keyword>
<feature type="transmembrane region" description="Helical" evidence="1">
    <location>
        <begin position="5"/>
        <end position="23"/>
    </location>
</feature>
<evidence type="ECO:0000256" key="1">
    <source>
        <dbReference type="SAM" id="Phobius"/>
    </source>
</evidence>
<dbReference type="STRING" id="363331.RM51_06405"/>
<keyword evidence="1" id="KW-0472">Membrane</keyword>
<evidence type="ECO:0000313" key="2">
    <source>
        <dbReference type="EMBL" id="KIC64336.1"/>
    </source>
</evidence>
<proteinExistence type="predicted"/>
<name>A0A0B4DCD2_9FLAO</name>
<reference evidence="2 3" key="1">
    <citation type="submission" date="2014-12" db="EMBL/GenBank/DDBJ databases">
        <title>Genome sequencing of Chryseobacterium taiwanense TPW19.</title>
        <authorList>
            <person name="Tan P.W."/>
            <person name="Chan K.-G."/>
        </authorList>
    </citation>
    <scope>NUCLEOTIDE SEQUENCE [LARGE SCALE GENOMIC DNA]</scope>
    <source>
        <strain evidence="2 3">TPW19</strain>
    </source>
</reference>
<accession>A0A0B4DCD2</accession>
<dbReference type="AlphaFoldDB" id="A0A0B4DCD2"/>
<comment type="caution">
    <text evidence="2">The sequence shown here is derived from an EMBL/GenBank/DDBJ whole genome shotgun (WGS) entry which is preliminary data.</text>
</comment>
<dbReference type="EMBL" id="JWTA01000004">
    <property type="protein sequence ID" value="KIC64336.1"/>
    <property type="molecule type" value="Genomic_DNA"/>
</dbReference>
<keyword evidence="3" id="KW-1185">Reference proteome</keyword>
<dbReference type="RefSeq" id="WP_039366305.1">
    <property type="nucleotide sequence ID" value="NZ_JWTA01000004.1"/>
</dbReference>